<reference evidence="2 3" key="1">
    <citation type="journal article" date="2021" name="Sci. Rep.">
        <title>The distribution of antibiotic resistance genes in chicken gut microbiota commensals.</title>
        <authorList>
            <person name="Juricova H."/>
            <person name="Matiasovicova J."/>
            <person name="Kubasova T."/>
            <person name="Cejkova D."/>
            <person name="Rychlik I."/>
        </authorList>
    </citation>
    <scope>NUCLEOTIDE SEQUENCE [LARGE SCALE GENOMIC DNA]</scope>
    <source>
        <strain evidence="2 3">An435</strain>
    </source>
</reference>
<organism evidence="2 3">
    <name type="scientific">Clostridium saudiense</name>
    <dbReference type="NCBI Taxonomy" id="1414720"/>
    <lineage>
        <taxon>Bacteria</taxon>
        <taxon>Bacillati</taxon>
        <taxon>Bacillota</taxon>
        <taxon>Clostridia</taxon>
        <taxon>Eubacteriales</taxon>
        <taxon>Clostridiaceae</taxon>
        <taxon>Clostridium</taxon>
    </lineage>
</organism>
<protein>
    <recommendedName>
        <fullName evidence="1">Conserved hypothetical protein CHP02679 N terminus domain-containing protein</fullName>
    </recommendedName>
</protein>
<dbReference type="RefSeq" id="WP_204572758.1">
    <property type="nucleotide sequence ID" value="NZ_JACJLL010000198.1"/>
</dbReference>
<comment type="caution">
    <text evidence="2">The sequence shown here is derived from an EMBL/GenBank/DDBJ whole genome shotgun (WGS) entry which is preliminary data.</text>
</comment>
<feature type="non-terminal residue" evidence="2">
    <location>
        <position position="214"/>
    </location>
</feature>
<dbReference type="EMBL" id="JACJLL010000198">
    <property type="protein sequence ID" value="MBM6820908.1"/>
    <property type="molecule type" value="Genomic_DNA"/>
</dbReference>
<evidence type="ECO:0000313" key="2">
    <source>
        <dbReference type="EMBL" id="MBM6820908.1"/>
    </source>
</evidence>
<sequence>MKESLNLINSNNIYKKIFLEVYSKYKKYGKITGSFTLKAANNEERRILSNFDSKVLTEGKAKIKCSTVRELFNRKLKEYSFEELLVKVVGKELKTNKEIKDEEKNQEEKFYDDILKACDNGIGRQWFLEVLDKKKYGYNIIIRKYKSDKEINKLEELNKRIILTINSLNKLPYLNNGYENIALFSAVNTRDSHFFDNDKFTGRLFIKAISFILN</sequence>
<evidence type="ECO:0000313" key="3">
    <source>
        <dbReference type="Proteomes" id="UP000767334"/>
    </source>
</evidence>
<dbReference type="Pfam" id="PF11796">
    <property type="entry name" value="DUF3323"/>
    <property type="match status" value="1"/>
</dbReference>
<proteinExistence type="predicted"/>
<gene>
    <name evidence="2" type="ORF">H6A19_16450</name>
</gene>
<keyword evidence="3" id="KW-1185">Reference proteome</keyword>
<dbReference type="InterPro" id="IPR024466">
    <property type="entry name" value="CHP02679_N"/>
</dbReference>
<accession>A0ABS2FLY8</accession>
<dbReference type="Proteomes" id="UP000767334">
    <property type="component" value="Unassembled WGS sequence"/>
</dbReference>
<name>A0ABS2FLY8_9CLOT</name>
<feature type="domain" description="Conserved hypothetical protein CHP02679 N terminus" evidence="1">
    <location>
        <begin position="32"/>
        <end position="211"/>
    </location>
</feature>
<evidence type="ECO:0000259" key="1">
    <source>
        <dbReference type="Pfam" id="PF11796"/>
    </source>
</evidence>